<dbReference type="STRING" id="1454201.NMS_2580"/>
<reference evidence="1 2" key="1">
    <citation type="journal article" date="2014" name="Proc. Natl. Acad. Sci. U.S.A.">
        <title>Functional characterization of flavobacteria rhodopsins reveals a unique class of light-driven chloride pump in bacteria.</title>
        <authorList>
            <person name="Yoshizawa S."/>
            <person name="Kumagai Y."/>
            <person name="Kim H."/>
            <person name="Ogura Y."/>
            <person name="Hayashi T."/>
            <person name="Iwasaki W."/>
            <person name="DeLong E.F."/>
            <person name="Kogure K."/>
        </authorList>
    </citation>
    <scope>NUCLEOTIDE SEQUENCE [LARGE SCALE GENOMIC DNA]</scope>
    <source>
        <strain evidence="1 2">S1-08</strain>
    </source>
</reference>
<evidence type="ECO:0000313" key="1">
    <source>
        <dbReference type="EMBL" id="BAO56589.1"/>
    </source>
</evidence>
<evidence type="ECO:0000313" key="2">
    <source>
        <dbReference type="Proteomes" id="UP000031760"/>
    </source>
</evidence>
<keyword evidence="2" id="KW-1185">Reference proteome</keyword>
<accession>W8VS06</accession>
<dbReference type="Proteomes" id="UP000031760">
    <property type="component" value="Chromosome"/>
</dbReference>
<dbReference type="HOGENOM" id="CLU_2881375_0_0_10"/>
<name>W8VS06_9FLAO</name>
<organism evidence="1 2">
    <name type="scientific">Nonlabens marinus S1-08</name>
    <dbReference type="NCBI Taxonomy" id="1454201"/>
    <lineage>
        <taxon>Bacteria</taxon>
        <taxon>Pseudomonadati</taxon>
        <taxon>Bacteroidota</taxon>
        <taxon>Flavobacteriia</taxon>
        <taxon>Flavobacteriales</taxon>
        <taxon>Flavobacteriaceae</taxon>
        <taxon>Nonlabens</taxon>
    </lineage>
</organism>
<dbReference type="KEGG" id="nmf:NMS_2580"/>
<proteinExistence type="predicted"/>
<dbReference type="AlphaFoldDB" id="W8VS06"/>
<protein>
    <submittedName>
        <fullName evidence="1">Uncharacterized protein</fullName>
    </submittedName>
</protein>
<sequence length="63" mass="7433">MNLNGALKLKRFSLSRKRTHKQSITLKKCCNYFKITVLLQAQIENTETDWESKLYINLLGKFL</sequence>
<gene>
    <name evidence="1" type="ORF">NMS_2580</name>
</gene>
<dbReference type="EMBL" id="AP014548">
    <property type="protein sequence ID" value="BAO56589.1"/>
    <property type="molecule type" value="Genomic_DNA"/>
</dbReference>